<dbReference type="STRING" id="760011.Spico_1576"/>
<dbReference type="PANTHER" id="PTHR43820">
    <property type="entry name" value="HIGH-AFFINITY BRANCHED-CHAIN AMINO ACID TRANSPORT ATP-BINDING PROTEIN LIVF"/>
    <property type="match status" value="1"/>
</dbReference>
<keyword evidence="2" id="KW-0813">Transport</keyword>
<evidence type="ECO:0000256" key="4">
    <source>
        <dbReference type="ARBA" id="ARBA00022840"/>
    </source>
</evidence>
<gene>
    <name evidence="7" type="ordered locus">Spico_1576</name>
</gene>
<sequence>MAMFSVEDLSVHYGYVTALKNVSLTAERGQIVSIIGSNGAGKTSLLRTISGLVKPVHGRITFMDKALPHQAHKIVGLGIVHVPEGRGTFSGLTIQDNLLVGGYRFRGGQLHQDLVEQYELFPLLKHRKTQFAGTLSGGEQQMLAISRGLMSKPKILLLDEPSLGLAPLVVNQVYDVIRRIRDSDITIILVEQNARKALSICDKAYVLENGEIRATGTGGELLSSDLVKKAYLGQ</sequence>
<evidence type="ECO:0000256" key="1">
    <source>
        <dbReference type="ARBA" id="ARBA00005417"/>
    </source>
</evidence>
<keyword evidence="5" id="KW-0029">Amino-acid transport</keyword>
<dbReference type="PANTHER" id="PTHR43820:SF4">
    <property type="entry name" value="HIGH-AFFINITY BRANCHED-CHAIN AMINO ACID TRANSPORT ATP-BINDING PROTEIN LIVF"/>
    <property type="match status" value="1"/>
</dbReference>
<dbReference type="InterPro" id="IPR052156">
    <property type="entry name" value="BCAA_Transport_ATP-bd_LivF"/>
</dbReference>
<dbReference type="Gene3D" id="3.40.50.300">
    <property type="entry name" value="P-loop containing nucleotide triphosphate hydrolases"/>
    <property type="match status" value="1"/>
</dbReference>
<dbReference type="InterPro" id="IPR027417">
    <property type="entry name" value="P-loop_NTPase"/>
</dbReference>
<dbReference type="GO" id="GO:0015807">
    <property type="term" value="P:L-amino acid transport"/>
    <property type="evidence" value="ECO:0007669"/>
    <property type="project" value="TreeGrafter"/>
</dbReference>
<keyword evidence="3" id="KW-0547">Nucleotide-binding</keyword>
<evidence type="ECO:0000256" key="5">
    <source>
        <dbReference type="ARBA" id="ARBA00022970"/>
    </source>
</evidence>
<reference evidence="7 8" key="2">
    <citation type="journal article" date="2012" name="Stand. Genomic Sci.">
        <title>Complete genome sequence of the termite hindgut bacterium Spirochaeta coccoides type strain (SPN1(T)), reclassification in the genus Sphaerochaeta as Sphaerochaeta coccoides comb. nov. and emendations of the family Spirochaetaceae and the genus Sphaerochaeta.</title>
        <authorList>
            <person name="Abt B."/>
            <person name="Han C."/>
            <person name="Scheuner C."/>
            <person name="Lu M."/>
            <person name="Lapidus A."/>
            <person name="Nolan M."/>
            <person name="Lucas S."/>
            <person name="Hammon N."/>
            <person name="Deshpande S."/>
            <person name="Cheng J.F."/>
            <person name="Tapia R."/>
            <person name="Goodwin L.A."/>
            <person name="Pitluck S."/>
            <person name="Liolios K."/>
            <person name="Pagani I."/>
            <person name="Ivanova N."/>
            <person name="Mavromatis K."/>
            <person name="Mikhailova N."/>
            <person name="Huntemann M."/>
            <person name="Pati A."/>
            <person name="Chen A."/>
            <person name="Palaniappan K."/>
            <person name="Land M."/>
            <person name="Hauser L."/>
            <person name="Brambilla E.M."/>
            <person name="Rohde M."/>
            <person name="Spring S."/>
            <person name="Gronow S."/>
            <person name="Goker M."/>
            <person name="Woyke T."/>
            <person name="Bristow J."/>
            <person name="Eisen J.A."/>
            <person name="Markowitz V."/>
            <person name="Hugenholtz P."/>
            <person name="Kyrpides N.C."/>
            <person name="Klenk H.P."/>
            <person name="Detter J.C."/>
        </authorList>
    </citation>
    <scope>NUCLEOTIDE SEQUENCE [LARGE SCALE GENOMIC DNA]</scope>
    <source>
        <strain evidence="8">ATCC BAA-1237 / DSM 17374 / SPN1</strain>
    </source>
</reference>
<reference evidence="8" key="1">
    <citation type="submission" date="2011-04" db="EMBL/GenBank/DDBJ databases">
        <title>The complete genome of Spirochaeta coccoides DSM 17374.</title>
        <authorList>
            <person name="Lucas S."/>
            <person name="Copeland A."/>
            <person name="Lapidus A."/>
            <person name="Bruce D."/>
            <person name="Goodwin L."/>
            <person name="Pitluck S."/>
            <person name="Peters L."/>
            <person name="Kyrpides N."/>
            <person name="Mavromatis K."/>
            <person name="Pagani I."/>
            <person name="Ivanova N."/>
            <person name="Ovchinnikova G."/>
            <person name="Lu M."/>
            <person name="Detter J.C."/>
            <person name="Tapia R."/>
            <person name="Han C."/>
            <person name="Land M."/>
            <person name="Hauser L."/>
            <person name="Markowitz V."/>
            <person name="Cheng J.-F."/>
            <person name="Hugenholtz P."/>
            <person name="Woyke T."/>
            <person name="Wu D."/>
            <person name="Spring S."/>
            <person name="Schroeder M."/>
            <person name="Brambilla E."/>
            <person name="Klenk H.-P."/>
            <person name="Eisen J.A."/>
        </authorList>
    </citation>
    <scope>NUCLEOTIDE SEQUENCE [LARGE SCALE GENOMIC DNA]</scope>
    <source>
        <strain evidence="8">ATCC BAA-1237 / DSM 17374 / SPN1</strain>
    </source>
</reference>
<accession>F4GJN1</accession>
<proteinExistence type="inferred from homology"/>
<dbReference type="InterPro" id="IPR003439">
    <property type="entry name" value="ABC_transporter-like_ATP-bd"/>
</dbReference>
<feature type="domain" description="ABC transporter" evidence="6">
    <location>
        <begin position="4"/>
        <end position="234"/>
    </location>
</feature>
<evidence type="ECO:0000313" key="8">
    <source>
        <dbReference type="Proteomes" id="UP000007939"/>
    </source>
</evidence>
<dbReference type="Proteomes" id="UP000007939">
    <property type="component" value="Chromosome"/>
</dbReference>
<dbReference type="SMART" id="SM00382">
    <property type="entry name" value="AAA"/>
    <property type="match status" value="1"/>
</dbReference>
<name>F4GJN1_PARC1</name>
<evidence type="ECO:0000256" key="2">
    <source>
        <dbReference type="ARBA" id="ARBA00022448"/>
    </source>
</evidence>
<dbReference type="HOGENOM" id="CLU_000604_1_2_12"/>
<comment type="similarity">
    <text evidence="1">Belongs to the ABC transporter superfamily.</text>
</comment>
<dbReference type="OrthoDB" id="9776369at2"/>
<protein>
    <submittedName>
        <fullName evidence="7">Amino acid/amide ABC transporter ATP-binding protein 2, HAAT family</fullName>
    </submittedName>
</protein>
<evidence type="ECO:0000256" key="3">
    <source>
        <dbReference type="ARBA" id="ARBA00022741"/>
    </source>
</evidence>
<dbReference type="GO" id="GO:0005524">
    <property type="term" value="F:ATP binding"/>
    <property type="evidence" value="ECO:0007669"/>
    <property type="project" value="UniProtKB-KW"/>
</dbReference>
<dbReference type="AlphaFoldDB" id="F4GJN1"/>
<dbReference type="InterPro" id="IPR017871">
    <property type="entry name" value="ABC_transporter-like_CS"/>
</dbReference>
<dbReference type="GO" id="GO:0015658">
    <property type="term" value="F:branched-chain amino acid transmembrane transporter activity"/>
    <property type="evidence" value="ECO:0007669"/>
    <property type="project" value="TreeGrafter"/>
</dbReference>
<dbReference type="CDD" id="cd03224">
    <property type="entry name" value="ABC_TM1139_LivF_branched"/>
    <property type="match status" value="1"/>
</dbReference>
<evidence type="ECO:0000259" key="6">
    <source>
        <dbReference type="PROSITE" id="PS50893"/>
    </source>
</evidence>
<dbReference type="PROSITE" id="PS00211">
    <property type="entry name" value="ABC_TRANSPORTER_1"/>
    <property type="match status" value="1"/>
</dbReference>
<dbReference type="RefSeq" id="WP_013740172.1">
    <property type="nucleotide sequence ID" value="NC_015436.1"/>
</dbReference>
<dbReference type="KEGG" id="scc:Spico_1576"/>
<dbReference type="InterPro" id="IPR003593">
    <property type="entry name" value="AAA+_ATPase"/>
</dbReference>
<dbReference type="EMBL" id="CP002659">
    <property type="protein sequence ID" value="AEC02778.1"/>
    <property type="molecule type" value="Genomic_DNA"/>
</dbReference>
<dbReference type="eggNOG" id="COG0410">
    <property type="taxonomic scope" value="Bacteria"/>
</dbReference>
<dbReference type="Pfam" id="PF00005">
    <property type="entry name" value="ABC_tran"/>
    <property type="match status" value="1"/>
</dbReference>
<dbReference type="PROSITE" id="PS50893">
    <property type="entry name" value="ABC_TRANSPORTER_2"/>
    <property type="match status" value="1"/>
</dbReference>
<dbReference type="SUPFAM" id="SSF52540">
    <property type="entry name" value="P-loop containing nucleoside triphosphate hydrolases"/>
    <property type="match status" value="1"/>
</dbReference>
<dbReference type="GO" id="GO:0016887">
    <property type="term" value="F:ATP hydrolysis activity"/>
    <property type="evidence" value="ECO:0007669"/>
    <property type="project" value="InterPro"/>
</dbReference>
<keyword evidence="8" id="KW-1185">Reference proteome</keyword>
<evidence type="ECO:0000313" key="7">
    <source>
        <dbReference type="EMBL" id="AEC02778.1"/>
    </source>
</evidence>
<keyword evidence="4 7" id="KW-0067">ATP-binding</keyword>
<organism evidence="7 8">
    <name type="scientific">Parasphaerochaeta coccoides (strain ATCC BAA-1237 / DSM 17374 / SPN1)</name>
    <name type="common">Sphaerochaeta coccoides</name>
    <dbReference type="NCBI Taxonomy" id="760011"/>
    <lineage>
        <taxon>Bacteria</taxon>
        <taxon>Pseudomonadati</taxon>
        <taxon>Spirochaetota</taxon>
        <taxon>Spirochaetia</taxon>
        <taxon>Spirochaetales</taxon>
        <taxon>Sphaerochaetaceae</taxon>
        <taxon>Parasphaerochaeta</taxon>
    </lineage>
</organism>